<protein>
    <submittedName>
        <fullName evidence="3">Uncharacterized protein LOC111083074</fullName>
    </submittedName>
</protein>
<evidence type="ECO:0000313" key="2">
    <source>
        <dbReference type="Proteomes" id="UP000694941"/>
    </source>
</evidence>
<evidence type="ECO:0000256" key="1">
    <source>
        <dbReference type="SAM" id="Phobius"/>
    </source>
</evidence>
<dbReference type="GeneID" id="111083074"/>
<accession>A0ABM1RUG8</accession>
<keyword evidence="1" id="KW-0472">Membrane</keyword>
<gene>
    <name evidence="3" type="primary">LOC111083074</name>
</gene>
<reference evidence="3" key="1">
    <citation type="submission" date="2025-08" db="UniProtKB">
        <authorList>
            <consortium name="RefSeq"/>
        </authorList>
    </citation>
    <scope>IDENTIFICATION</scope>
    <source>
        <tissue evidence="3">Muscle</tissue>
    </source>
</reference>
<feature type="transmembrane region" description="Helical" evidence="1">
    <location>
        <begin position="58"/>
        <end position="79"/>
    </location>
</feature>
<keyword evidence="2" id="KW-1185">Reference proteome</keyword>
<proteinExistence type="predicted"/>
<organism evidence="2 3">
    <name type="scientific">Limulus polyphemus</name>
    <name type="common">Atlantic horseshoe crab</name>
    <dbReference type="NCBI Taxonomy" id="6850"/>
    <lineage>
        <taxon>Eukaryota</taxon>
        <taxon>Metazoa</taxon>
        <taxon>Ecdysozoa</taxon>
        <taxon>Arthropoda</taxon>
        <taxon>Chelicerata</taxon>
        <taxon>Merostomata</taxon>
        <taxon>Xiphosura</taxon>
        <taxon>Limulidae</taxon>
        <taxon>Limulus</taxon>
    </lineage>
</organism>
<name>A0ABM1RUG8_LIMPO</name>
<dbReference type="Proteomes" id="UP000694941">
    <property type="component" value="Unplaced"/>
</dbReference>
<keyword evidence="1" id="KW-1133">Transmembrane helix</keyword>
<sequence length="246" mass="26954">MVETSTLHSATSRYSFRQESVGANVLIIVGLSLSFFGLAMTLAGVYVEFTHSETQDAFMGIGPSLIGIGVFFLFLRLFFCPTYIGSCCKGINRLFPTKNVINPRSSSKGTISRTTSAKSFNRKSPLVAGASAPGNTNVLAKPAVRSINKPSTIGKVNFLPEEETKDTKIHENRQDWEANTAGQSLSDILRPTTEDKFINVVNVSREQELQSGNVENRLNAESKSTKSNSLEFLDDFSETIRELGLK</sequence>
<feature type="transmembrane region" description="Helical" evidence="1">
    <location>
        <begin position="21"/>
        <end position="46"/>
    </location>
</feature>
<dbReference type="RefSeq" id="XP_022235023.1">
    <property type="nucleotide sequence ID" value="XM_022379315.1"/>
</dbReference>
<evidence type="ECO:0000313" key="3">
    <source>
        <dbReference type="RefSeq" id="XP_022235023.1"/>
    </source>
</evidence>
<keyword evidence="1" id="KW-0812">Transmembrane</keyword>